<dbReference type="Pfam" id="PF01381">
    <property type="entry name" value="HTH_3"/>
    <property type="match status" value="1"/>
</dbReference>
<keyword evidence="2" id="KW-1133">Transmembrane helix</keyword>
<evidence type="ECO:0000313" key="5">
    <source>
        <dbReference type="Proteomes" id="UP000286181"/>
    </source>
</evidence>
<keyword evidence="2" id="KW-0472">Membrane</keyword>
<protein>
    <submittedName>
        <fullName evidence="4">XRE family transcriptional regulator</fullName>
    </submittedName>
</protein>
<comment type="caution">
    <text evidence="4">The sequence shown here is derived from an EMBL/GenBank/DDBJ whole genome shotgun (WGS) entry which is preliminary data.</text>
</comment>
<dbReference type="InterPro" id="IPR001387">
    <property type="entry name" value="Cro/C1-type_HTH"/>
</dbReference>
<keyword evidence="2" id="KW-0812">Transmembrane</keyword>
<sequence>MEAPETQGKRTVFMILVSSCVFFSAVKVIRLVRFQGRQGGFMYYNIEESGKRIAELRKKKKLTQEGLAEVIGMSHKTINSIEKGKKGTSIDTLVLIAEALDTSMDYIVTGKIDENSELSRIFQGLSNDKKELALRIFKGIIENL</sequence>
<dbReference type="EMBL" id="QROF01000015">
    <property type="protein sequence ID" value="RHL02166.1"/>
    <property type="molecule type" value="Genomic_DNA"/>
</dbReference>
<dbReference type="PROSITE" id="PS50943">
    <property type="entry name" value="HTH_CROC1"/>
    <property type="match status" value="1"/>
</dbReference>
<evidence type="ECO:0000313" key="4">
    <source>
        <dbReference type="EMBL" id="RHL02166.1"/>
    </source>
</evidence>
<feature type="transmembrane region" description="Helical" evidence="2">
    <location>
        <begin position="12"/>
        <end position="32"/>
    </location>
</feature>
<dbReference type="PANTHER" id="PTHR46558">
    <property type="entry name" value="TRACRIPTIONAL REGULATORY PROTEIN-RELATED-RELATED"/>
    <property type="match status" value="1"/>
</dbReference>
<reference evidence="4 5" key="1">
    <citation type="submission" date="2018-08" db="EMBL/GenBank/DDBJ databases">
        <title>A genome reference for cultivated species of the human gut microbiota.</title>
        <authorList>
            <person name="Zou Y."/>
            <person name="Xue W."/>
            <person name="Luo G."/>
        </authorList>
    </citation>
    <scope>NUCLEOTIDE SEQUENCE [LARGE SCALE GENOMIC DNA]</scope>
    <source>
        <strain evidence="4 5">AF39-14AC</strain>
    </source>
</reference>
<dbReference type="SUPFAM" id="SSF47413">
    <property type="entry name" value="lambda repressor-like DNA-binding domains"/>
    <property type="match status" value="1"/>
</dbReference>
<evidence type="ECO:0000259" key="3">
    <source>
        <dbReference type="PROSITE" id="PS50943"/>
    </source>
</evidence>
<dbReference type="SMART" id="SM00530">
    <property type="entry name" value="HTH_XRE"/>
    <property type="match status" value="1"/>
</dbReference>
<gene>
    <name evidence="4" type="ORF">DW038_13700</name>
</gene>
<organism evidence="4 5">
    <name type="scientific">Agathobacter rectalis</name>
    <dbReference type="NCBI Taxonomy" id="39491"/>
    <lineage>
        <taxon>Bacteria</taxon>
        <taxon>Bacillati</taxon>
        <taxon>Bacillota</taxon>
        <taxon>Clostridia</taxon>
        <taxon>Lachnospirales</taxon>
        <taxon>Lachnospiraceae</taxon>
        <taxon>Agathobacter</taxon>
    </lineage>
</organism>
<evidence type="ECO:0000256" key="1">
    <source>
        <dbReference type="ARBA" id="ARBA00023125"/>
    </source>
</evidence>
<dbReference type="Proteomes" id="UP000286181">
    <property type="component" value="Unassembled WGS sequence"/>
</dbReference>
<accession>A0A415I3E9</accession>
<dbReference type="InterPro" id="IPR010982">
    <property type="entry name" value="Lambda_DNA-bd_dom_sf"/>
</dbReference>
<dbReference type="AlphaFoldDB" id="A0A415I3E9"/>
<dbReference type="CDD" id="cd00093">
    <property type="entry name" value="HTH_XRE"/>
    <property type="match status" value="1"/>
</dbReference>
<dbReference type="Gene3D" id="1.10.260.40">
    <property type="entry name" value="lambda repressor-like DNA-binding domains"/>
    <property type="match status" value="1"/>
</dbReference>
<feature type="domain" description="HTH cro/C1-type" evidence="3">
    <location>
        <begin position="53"/>
        <end position="107"/>
    </location>
</feature>
<proteinExistence type="predicted"/>
<evidence type="ECO:0000256" key="2">
    <source>
        <dbReference type="SAM" id="Phobius"/>
    </source>
</evidence>
<name>A0A415I3E9_9FIRM</name>
<dbReference type="PANTHER" id="PTHR46558:SF11">
    <property type="entry name" value="HTH-TYPE TRANSCRIPTIONAL REGULATOR XRE"/>
    <property type="match status" value="1"/>
</dbReference>
<keyword evidence="1" id="KW-0238">DNA-binding</keyword>
<dbReference type="GO" id="GO:0003677">
    <property type="term" value="F:DNA binding"/>
    <property type="evidence" value="ECO:0007669"/>
    <property type="project" value="UniProtKB-KW"/>
</dbReference>